<feature type="transmembrane region" description="Helical" evidence="7">
    <location>
        <begin position="343"/>
        <end position="362"/>
    </location>
</feature>
<feature type="transmembrane region" description="Helical" evidence="7">
    <location>
        <begin position="446"/>
        <end position="464"/>
    </location>
</feature>
<comment type="caution">
    <text evidence="9">The sequence shown here is derived from an EMBL/GenBank/DDBJ whole genome shotgun (WGS) entry which is preliminary data.</text>
</comment>
<evidence type="ECO:0000256" key="1">
    <source>
        <dbReference type="ARBA" id="ARBA00004651"/>
    </source>
</evidence>
<evidence type="ECO:0000313" key="10">
    <source>
        <dbReference type="Proteomes" id="UP000037482"/>
    </source>
</evidence>
<protein>
    <submittedName>
        <fullName evidence="9">Membrane translocase (MDR) of MdtNOP efflux pump, PET family protein</fullName>
    </submittedName>
</protein>
<evidence type="ECO:0000259" key="8">
    <source>
        <dbReference type="Pfam" id="PF13515"/>
    </source>
</evidence>
<dbReference type="InterPro" id="IPR049453">
    <property type="entry name" value="Memb_transporter_dom"/>
</dbReference>
<comment type="subcellular location">
    <subcellularLocation>
        <location evidence="1">Cell membrane</location>
        <topology evidence="1">Multi-pass membrane protein</topology>
    </subcellularLocation>
</comment>
<dbReference type="AlphaFoldDB" id="A0A656VDN2"/>
<feature type="domain" description="Integral membrane bound transporter" evidence="8">
    <location>
        <begin position="357"/>
        <end position="488"/>
    </location>
</feature>
<dbReference type="Proteomes" id="UP000037482">
    <property type="component" value="Unassembled WGS sequence"/>
</dbReference>
<evidence type="ECO:0000256" key="2">
    <source>
        <dbReference type="ARBA" id="ARBA00022475"/>
    </source>
</evidence>
<evidence type="ECO:0000256" key="7">
    <source>
        <dbReference type="SAM" id="Phobius"/>
    </source>
</evidence>
<dbReference type="PANTHER" id="PTHR30509">
    <property type="entry name" value="P-HYDROXYBENZOIC ACID EFFLUX PUMP SUBUNIT-RELATED"/>
    <property type="match status" value="1"/>
</dbReference>
<sequence length="659" mass="72146">MKNKTMSRGWLSPLIDELRPSDSRINLVIRALLSSAIAIVISQTLQVPWLALSLIAVFFITQSNIVITRTIGILFFVSSTLAIGAAILVLKFTYDYPMLRILLSSALFFLSVFLMRVTKVGVLFFLMALVVIYTQSFVDLTPQAEVVIRLVLWVWVAINYAILLTLIVNTLLLPAEPLKQLKGRMNAVLDETRAMLANGGETRDLSAISQHATELHKLLRFSVMRSDRCRASEPGYLALITLVLQLNILAYQLPPAFGAAARQLAQEIDAACRALQTAISHDSALRFSVAIAGSDDPQVPAPLNEMAGLLQVYTNRSDYADALQAAPPPKVPFFTPDALTNPVYIQFSLKTLLTVLVAYVFYTAVDWPGIHTIMLSCLIVAQPSLGATQRRARLRLGGAAIGSLLALISVVWIMPHLDSLVGLLLLTLPVIALSAWIAAGSEKISYAGVQILFTFSLALLESFGPVTELTEIRDRLIGIVLGVGFATFIHATLWPEYEGESLRQQVANVLRELARFLGGENTNAIGIWQKIEGCEAVVARVTLEPTWQLADDNHESFTRHIQLIFNQTRSLLLTSEKLNTYLAGGGAALSVHERQALIEVQRQGGRVLAEYAAQLASAPQALRTPDFHPPLAALHADTVRHLAQELSDGLNRLPAWGDA</sequence>
<proteinExistence type="inferred from homology"/>
<organism evidence="9 10">
    <name type="scientific">Serratia marcescens</name>
    <dbReference type="NCBI Taxonomy" id="615"/>
    <lineage>
        <taxon>Bacteria</taxon>
        <taxon>Pseudomonadati</taxon>
        <taxon>Pseudomonadota</taxon>
        <taxon>Gammaproteobacteria</taxon>
        <taxon>Enterobacterales</taxon>
        <taxon>Yersiniaceae</taxon>
        <taxon>Serratia</taxon>
    </lineage>
</organism>
<evidence type="ECO:0000313" key="9">
    <source>
        <dbReference type="EMBL" id="KMU50031.1"/>
    </source>
</evidence>
<keyword evidence="4 7" id="KW-1133">Transmembrane helix</keyword>
<comment type="similarity">
    <text evidence="6">Belongs to the YccS/YhfK family.</text>
</comment>
<feature type="transmembrane region" description="Helical" evidence="7">
    <location>
        <begin position="150"/>
        <end position="175"/>
    </location>
</feature>
<evidence type="ECO:0000256" key="6">
    <source>
        <dbReference type="ARBA" id="ARBA00043993"/>
    </source>
</evidence>
<feature type="transmembrane region" description="Helical" evidence="7">
    <location>
        <begin position="98"/>
        <end position="115"/>
    </location>
</feature>
<feature type="transmembrane region" description="Helical" evidence="7">
    <location>
        <begin position="122"/>
        <end position="138"/>
    </location>
</feature>
<feature type="transmembrane region" description="Helical" evidence="7">
    <location>
        <begin position="476"/>
        <end position="494"/>
    </location>
</feature>
<feature type="transmembrane region" description="Helical" evidence="7">
    <location>
        <begin position="420"/>
        <end position="439"/>
    </location>
</feature>
<dbReference type="Pfam" id="PF13515">
    <property type="entry name" value="FUSC_2"/>
    <property type="match status" value="1"/>
</dbReference>
<dbReference type="GO" id="GO:0005886">
    <property type="term" value="C:plasma membrane"/>
    <property type="evidence" value="ECO:0007669"/>
    <property type="project" value="UniProtKB-SubCell"/>
</dbReference>
<evidence type="ECO:0000256" key="5">
    <source>
        <dbReference type="ARBA" id="ARBA00023136"/>
    </source>
</evidence>
<keyword evidence="2" id="KW-1003">Cell membrane</keyword>
<name>A0A656VDN2_SERMA</name>
<feature type="transmembrane region" description="Helical" evidence="7">
    <location>
        <begin position="394"/>
        <end position="414"/>
    </location>
</feature>
<keyword evidence="3 7" id="KW-0812">Transmembrane</keyword>
<dbReference type="PANTHER" id="PTHR30509:SF9">
    <property type="entry name" value="MULTIDRUG RESISTANCE PROTEIN MDTO"/>
    <property type="match status" value="1"/>
</dbReference>
<feature type="transmembrane region" description="Helical" evidence="7">
    <location>
        <begin position="74"/>
        <end position="92"/>
    </location>
</feature>
<reference evidence="9 10" key="1">
    <citation type="submission" date="2015-06" db="EMBL/GenBank/DDBJ databases">
        <title>Draft Genome of Serratia marcescens Strain AH0650_Sm1.</title>
        <authorList>
            <person name="Wan Y."/>
            <person name="Gorrie C."/>
            <person name="Holt K."/>
        </authorList>
    </citation>
    <scope>NUCLEOTIDE SEQUENCE [LARGE SCALE GENOMIC DNA]</scope>
    <source>
        <strain evidence="9 10">AH0650_Sm1</strain>
    </source>
</reference>
<evidence type="ECO:0000256" key="3">
    <source>
        <dbReference type="ARBA" id="ARBA00022692"/>
    </source>
</evidence>
<accession>A0A656VDN2</accession>
<dbReference type="EMBL" id="LFJS01000014">
    <property type="protein sequence ID" value="KMU50031.1"/>
    <property type="molecule type" value="Genomic_DNA"/>
</dbReference>
<gene>
    <name evidence="9" type="ORF">AB868_03966</name>
</gene>
<dbReference type="RefSeq" id="WP_230203408.1">
    <property type="nucleotide sequence ID" value="NZ_CP018930.1"/>
</dbReference>
<keyword evidence="5 7" id="KW-0472">Membrane</keyword>
<evidence type="ECO:0000256" key="4">
    <source>
        <dbReference type="ARBA" id="ARBA00022989"/>
    </source>
</evidence>